<dbReference type="InterPro" id="IPR027417">
    <property type="entry name" value="P-loop_NTPase"/>
</dbReference>
<comment type="caution">
    <text evidence="2">The sequence shown here is derived from an EMBL/GenBank/DDBJ whole genome shotgun (WGS) entry which is preliminary data.</text>
</comment>
<sequence length="501" mass="56042">MTNEIVKFSKWCDLNTAADQSNDFQYDLVGLKEKLIAQLPSVLTHLFPSGKIHGKRFLVGNINGEPGKSLVVELEGPKAGMWIDFATGEHGDILHAWAHAMKIDIKNNFPKLIESIAGWLGELETNRISTNQLAPANKPLSKLNKNIHIDELGPPTAKWDYWDTQGNLIACVYRYETPEGKQFRPWDVKAGSTKAPDPRPLYNQVQIAKSEQVVLVEGEKAADALIKRGIVATTAMNGANAPVDKTDWSPLKDKQVLIWPDNDEAGKTYATRAAEAIKQTGAISVSILQIPKDKPEKWDAFDAINDGMDINNFVYATKKQCVKDNDLAPYFRYGELLSDRSPMPDDLIAPRVLTLGSMAVFGGAPKVGKSDFLLSWLVHMAAGAPFLKFTTSRPLRIFYLQNEIQYDYLRERTQQVKLPQSLQDKASDNLYITPQLRFILNERGTNKIIKTLKDISDKEGELDVLVIDPIRNVFDGGPNSGGENDNDSMIFFLQERVEEIR</sequence>
<proteinExistence type="predicted"/>
<name>X0Z7S3_9ZZZZ</name>
<gene>
    <name evidence="2" type="ORF">S01H4_14884</name>
</gene>
<feature type="domain" description="Toprim" evidence="1">
    <location>
        <begin position="211"/>
        <end position="291"/>
    </location>
</feature>
<evidence type="ECO:0000313" key="2">
    <source>
        <dbReference type="EMBL" id="GAG65134.1"/>
    </source>
</evidence>
<dbReference type="Pfam" id="PF13481">
    <property type="entry name" value="AAA_25"/>
    <property type="match status" value="1"/>
</dbReference>
<dbReference type="Gene3D" id="3.40.50.300">
    <property type="entry name" value="P-loop containing nucleotide triphosphate hydrolases"/>
    <property type="match status" value="1"/>
</dbReference>
<dbReference type="Pfam" id="PF01751">
    <property type="entry name" value="Toprim"/>
    <property type="match status" value="1"/>
</dbReference>
<dbReference type="CDD" id="cd01029">
    <property type="entry name" value="TOPRIM_primases"/>
    <property type="match status" value="1"/>
</dbReference>
<dbReference type="PROSITE" id="PS50880">
    <property type="entry name" value="TOPRIM"/>
    <property type="match status" value="1"/>
</dbReference>
<protein>
    <recommendedName>
        <fullName evidence="1">Toprim domain-containing protein</fullName>
    </recommendedName>
</protein>
<dbReference type="AlphaFoldDB" id="X0Z7S3"/>
<feature type="non-terminal residue" evidence="2">
    <location>
        <position position="501"/>
    </location>
</feature>
<organism evidence="2">
    <name type="scientific">marine sediment metagenome</name>
    <dbReference type="NCBI Taxonomy" id="412755"/>
    <lineage>
        <taxon>unclassified sequences</taxon>
        <taxon>metagenomes</taxon>
        <taxon>ecological metagenomes</taxon>
    </lineage>
</organism>
<dbReference type="InterPro" id="IPR006171">
    <property type="entry name" value="TOPRIM_dom"/>
</dbReference>
<accession>X0Z7S3</accession>
<dbReference type="SUPFAM" id="SSF52540">
    <property type="entry name" value="P-loop containing nucleoside triphosphate hydrolases"/>
    <property type="match status" value="1"/>
</dbReference>
<dbReference type="Gene3D" id="3.40.1360.10">
    <property type="match status" value="1"/>
</dbReference>
<evidence type="ECO:0000259" key="1">
    <source>
        <dbReference type="PROSITE" id="PS50880"/>
    </source>
</evidence>
<dbReference type="InterPro" id="IPR034154">
    <property type="entry name" value="TOPRIM_DnaG/twinkle"/>
</dbReference>
<dbReference type="EMBL" id="BART01006525">
    <property type="protein sequence ID" value="GAG65134.1"/>
    <property type="molecule type" value="Genomic_DNA"/>
</dbReference>
<dbReference type="SUPFAM" id="SSF56731">
    <property type="entry name" value="DNA primase core"/>
    <property type="match status" value="1"/>
</dbReference>
<reference evidence="2" key="1">
    <citation type="journal article" date="2014" name="Front. Microbiol.">
        <title>High frequency of phylogenetically diverse reductive dehalogenase-homologous genes in deep subseafloor sedimentary metagenomes.</title>
        <authorList>
            <person name="Kawai M."/>
            <person name="Futagami T."/>
            <person name="Toyoda A."/>
            <person name="Takaki Y."/>
            <person name="Nishi S."/>
            <person name="Hori S."/>
            <person name="Arai W."/>
            <person name="Tsubouchi T."/>
            <person name="Morono Y."/>
            <person name="Uchiyama I."/>
            <person name="Ito T."/>
            <person name="Fujiyama A."/>
            <person name="Inagaki F."/>
            <person name="Takami H."/>
        </authorList>
    </citation>
    <scope>NUCLEOTIDE SEQUENCE</scope>
    <source>
        <strain evidence="2">Expedition CK06-06</strain>
    </source>
</reference>